<dbReference type="Proteomes" id="UP001239445">
    <property type="component" value="Unassembled WGS sequence"/>
</dbReference>
<dbReference type="InterPro" id="IPR000086">
    <property type="entry name" value="NUDIX_hydrolase_dom"/>
</dbReference>
<protein>
    <recommendedName>
        <fullName evidence="2">Nudix hydrolase domain-containing protein</fullName>
    </recommendedName>
</protein>
<evidence type="ECO:0000256" key="1">
    <source>
        <dbReference type="SAM" id="MobiDB-lite"/>
    </source>
</evidence>
<proteinExistence type="predicted"/>
<evidence type="ECO:0000313" key="4">
    <source>
        <dbReference type="Proteomes" id="UP001239445"/>
    </source>
</evidence>
<comment type="caution">
    <text evidence="3">The sequence shown here is derived from an EMBL/GenBank/DDBJ whole genome shotgun (WGS) entry which is preliminary data.</text>
</comment>
<keyword evidence="4" id="KW-1185">Reference proteome</keyword>
<dbReference type="CDD" id="cd02883">
    <property type="entry name" value="NUDIX_Hydrolase"/>
    <property type="match status" value="1"/>
</dbReference>
<dbReference type="EMBL" id="MU839828">
    <property type="protein sequence ID" value="KAK1759812.1"/>
    <property type="molecule type" value="Genomic_DNA"/>
</dbReference>
<dbReference type="Pfam" id="PF00293">
    <property type="entry name" value="NUDIX"/>
    <property type="match status" value="1"/>
</dbReference>
<gene>
    <name evidence="3" type="ORF">QBC47DRAFT_338241</name>
</gene>
<sequence>MSSPDPSLTTLLQTHPQTYLATNPSLTGGLILSAILHSKTRILLVQRAPTDGFPLAWETPGGGVDPASDASLFAALSREVLEETGLAISLSDVVTLLSSDSSDLDRNDENEGGGVTGVEWDDGHGKRWRKITFLVDLSGDGGDGDGTREEVVVVLNPEEHVDYVWASREDVVEGVSGGREIRFAYGETEGMVLNAFRVVAGG</sequence>
<reference evidence="3" key="1">
    <citation type="submission" date="2023-06" db="EMBL/GenBank/DDBJ databases">
        <title>Genome-scale phylogeny and comparative genomics of the fungal order Sordariales.</title>
        <authorList>
            <consortium name="Lawrence Berkeley National Laboratory"/>
            <person name="Hensen N."/>
            <person name="Bonometti L."/>
            <person name="Westerberg I."/>
            <person name="Brannstrom I.O."/>
            <person name="Guillou S."/>
            <person name="Cros-Aarteil S."/>
            <person name="Calhoun S."/>
            <person name="Haridas S."/>
            <person name="Kuo A."/>
            <person name="Mondo S."/>
            <person name="Pangilinan J."/>
            <person name="Riley R."/>
            <person name="Labutti K."/>
            <person name="Andreopoulos B."/>
            <person name="Lipzen A."/>
            <person name="Chen C."/>
            <person name="Yanf M."/>
            <person name="Daum C."/>
            <person name="Ng V."/>
            <person name="Clum A."/>
            <person name="Steindorff A."/>
            <person name="Ohm R."/>
            <person name="Martin F."/>
            <person name="Silar P."/>
            <person name="Natvig D."/>
            <person name="Lalanne C."/>
            <person name="Gautier V."/>
            <person name="Ament-Velasquez S.L."/>
            <person name="Kruys A."/>
            <person name="Hutchinson M.I."/>
            <person name="Powell A.J."/>
            <person name="Barry K."/>
            <person name="Miller A.N."/>
            <person name="Grigoriev I.V."/>
            <person name="Debuchy R."/>
            <person name="Gladieux P."/>
            <person name="Thoren M.H."/>
            <person name="Johannesson H."/>
        </authorList>
    </citation>
    <scope>NUCLEOTIDE SEQUENCE</scope>
    <source>
        <strain evidence="3">PSN4</strain>
    </source>
</reference>
<dbReference type="SUPFAM" id="SSF55811">
    <property type="entry name" value="Nudix"/>
    <property type="match status" value="1"/>
</dbReference>
<accession>A0AAJ0BKV8</accession>
<name>A0AAJ0BKV8_9PEZI</name>
<dbReference type="InterPro" id="IPR015797">
    <property type="entry name" value="NUDIX_hydrolase-like_dom_sf"/>
</dbReference>
<dbReference type="PANTHER" id="PTHR43736">
    <property type="entry name" value="ADP-RIBOSE PYROPHOSPHATASE"/>
    <property type="match status" value="1"/>
</dbReference>
<feature type="domain" description="Nudix hydrolase" evidence="2">
    <location>
        <begin position="22"/>
        <end position="193"/>
    </location>
</feature>
<evidence type="ECO:0000259" key="2">
    <source>
        <dbReference type="PROSITE" id="PS51462"/>
    </source>
</evidence>
<dbReference type="AlphaFoldDB" id="A0AAJ0BKV8"/>
<dbReference type="Gene3D" id="3.90.79.10">
    <property type="entry name" value="Nucleoside Triphosphate Pyrophosphohydrolase"/>
    <property type="match status" value="1"/>
</dbReference>
<organism evidence="3 4">
    <name type="scientific">Echria macrotheca</name>
    <dbReference type="NCBI Taxonomy" id="438768"/>
    <lineage>
        <taxon>Eukaryota</taxon>
        <taxon>Fungi</taxon>
        <taxon>Dikarya</taxon>
        <taxon>Ascomycota</taxon>
        <taxon>Pezizomycotina</taxon>
        <taxon>Sordariomycetes</taxon>
        <taxon>Sordariomycetidae</taxon>
        <taxon>Sordariales</taxon>
        <taxon>Schizotheciaceae</taxon>
        <taxon>Echria</taxon>
    </lineage>
</organism>
<dbReference type="PANTHER" id="PTHR43736:SF1">
    <property type="entry name" value="DIHYDRONEOPTERIN TRIPHOSPHATE DIPHOSPHATASE"/>
    <property type="match status" value="1"/>
</dbReference>
<evidence type="ECO:0000313" key="3">
    <source>
        <dbReference type="EMBL" id="KAK1759812.1"/>
    </source>
</evidence>
<feature type="region of interest" description="Disordered" evidence="1">
    <location>
        <begin position="100"/>
        <end position="119"/>
    </location>
</feature>
<dbReference type="PROSITE" id="PS51462">
    <property type="entry name" value="NUDIX"/>
    <property type="match status" value="1"/>
</dbReference>